<gene>
    <name evidence="2" type="ORF">AND_009938</name>
</gene>
<reference evidence="2" key="3">
    <citation type="journal article" date="2013" name="Nucleic Acids Res.">
        <title>The genome of Anopheles darlingi, the main neotropical malaria vector.</title>
        <authorList>
            <person name="Marinotti O."/>
            <person name="Cerqueira G.C."/>
            <person name="de Almeida L.G."/>
            <person name="Ferro M.I."/>
            <person name="Loreto E.L."/>
            <person name="Zaha A."/>
            <person name="Teixeira S.M."/>
            <person name="Wespiser A.R."/>
            <person name="Almeida E Silva A."/>
            <person name="Schlindwein A.D."/>
            <person name="Pacheco A.C."/>
            <person name="Silva A.L."/>
            <person name="Graveley B.R."/>
            <person name="Walenz B.P."/>
            <person name="Lima Bde A."/>
            <person name="Ribeiro C.A."/>
            <person name="Nunes-Silva C.G."/>
            <person name="de Carvalho C.R."/>
            <person name="Soares C.M."/>
            <person name="de Menezes C.B."/>
            <person name="Matiolli C."/>
            <person name="Caffrey D."/>
            <person name="Araujo D.A."/>
            <person name="de Oliveira D.M."/>
            <person name="Golenbock D."/>
            <person name="Grisard E.C."/>
            <person name="Fantinatti-Garboggini F."/>
            <person name="de Carvalho F.M."/>
            <person name="Barcellos F.G."/>
            <person name="Prosdocimi F."/>
            <person name="May G."/>
            <person name="Azevedo Junior G.M."/>
            <person name="Guimaraes G.M."/>
            <person name="Goldman G.H."/>
            <person name="Padilha I.Q."/>
            <person name="Batista Jda S."/>
            <person name="Ferro J.A."/>
            <person name="Ribeiro J.M."/>
            <person name="Fietto J.L."/>
            <person name="Dabbas K.M."/>
            <person name="Cerdeira L."/>
            <person name="Agnez-Lima L.F."/>
            <person name="Brocchi M."/>
            <person name="de Carvalho M.O."/>
            <person name="Teixeira Mde M."/>
            <person name="Diniz Maia Mde M."/>
            <person name="Goldman M.H."/>
            <person name="Cruz Schneider M.P."/>
            <person name="Felipe M.S."/>
            <person name="Hungria M."/>
            <person name="Nicolas M.F."/>
            <person name="Pereira M."/>
            <person name="Montes M.A."/>
            <person name="Cantao M.E."/>
            <person name="Vincentz M."/>
            <person name="Rafael M.S."/>
            <person name="Silverman N."/>
            <person name="Stoco P.H."/>
            <person name="Souza R.C."/>
            <person name="Vicentini R."/>
            <person name="Gazzinelli R.T."/>
            <person name="Neves Rde O."/>
            <person name="Silva R."/>
            <person name="Astolfi-Filho S."/>
            <person name="Maciel T.E."/>
            <person name="Urmenyi T.P."/>
            <person name="Tadei W.P."/>
            <person name="Camargo E.P."/>
            <person name="de Vasconcelos A.T."/>
        </authorList>
    </citation>
    <scope>NUCLEOTIDE SEQUENCE</scope>
</reference>
<sequence>MMPGIYWITSHPPPDVSRLRAGSFSGGSSASAAIANETLSGCIVRERCQNGAIPRHRRGMARRQWIVGRESNIQFPVPCSAIGRRRGPKRLKECLTEFLAFHTSATDLTGLAAAPRHEADEGLHRAGCESGQTSSSTPRSHET</sequence>
<evidence type="ECO:0000313" key="2">
    <source>
        <dbReference type="EMBL" id="ETN58478.1"/>
    </source>
</evidence>
<evidence type="ECO:0000313" key="4">
    <source>
        <dbReference type="Proteomes" id="UP000000673"/>
    </source>
</evidence>
<feature type="region of interest" description="Disordered" evidence="1">
    <location>
        <begin position="116"/>
        <end position="143"/>
    </location>
</feature>
<organism evidence="2">
    <name type="scientific">Anopheles darlingi</name>
    <name type="common">Mosquito</name>
    <dbReference type="NCBI Taxonomy" id="43151"/>
    <lineage>
        <taxon>Eukaryota</taxon>
        <taxon>Metazoa</taxon>
        <taxon>Ecdysozoa</taxon>
        <taxon>Arthropoda</taxon>
        <taxon>Hexapoda</taxon>
        <taxon>Insecta</taxon>
        <taxon>Pterygota</taxon>
        <taxon>Neoptera</taxon>
        <taxon>Endopterygota</taxon>
        <taxon>Diptera</taxon>
        <taxon>Nematocera</taxon>
        <taxon>Culicoidea</taxon>
        <taxon>Culicidae</taxon>
        <taxon>Anophelinae</taxon>
        <taxon>Anopheles</taxon>
    </lineage>
</organism>
<name>W5J4Z5_ANODA</name>
<evidence type="ECO:0000313" key="3">
    <source>
        <dbReference type="EnsemblMetazoa" id="ADAC009938-PA"/>
    </source>
</evidence>
<keyword evidence="4" id="KW-1185">Reference proteome</keyword>
<dbReference type="Proteomes" id="UP000000673">
    <property type="component" value="Unassembled WGS sequence"/>
</dbReference>
<dbReference type="EnsemblMetazoa" id="ADAC009938-RA">
    <property type="protein sequence ID" value="ADAC009938-PA"/>
    <property type="gene ID" value="ADAC009938"/>
</dbReference>
<dbReference type="VEuPathDB" id="VectorBase:ADAC009938"/>
<reference evidence="3" key="4">
    <citation type="submission" date="2015-06" db="UniProtKB">
        <authorList>
            <consortium name="EnsemblMetazoa"/>
        </authorList>
    </citation>
    <scope>IDENTIFICATION</scope>
</reference>
<dbReference type="HOGENOM" id="CLU_1807808_0_0_1"/>
<evidence type="ECO:0000256" key="1">
    <source>
        <dbReference type="SAM" id="MobiDB-lite"/>
    </source>
</evidence>
<dbReference type="EMBL" id="ADMH02002131">
    <property type="protein sequence ID" value="ETN58478.1"/>
    <property type="molecule type" value="Genomic_DNA"/>
</dbReference>
<protein>
    <submittedName>
        <fullName evidence="2 3">Uncharacterized protein</fullName>
    </submittedName>
</protein>
<proteinExistence type="predicted"/>
<feature type="compositionally biased region" description="Polar residues" evidence="1">
    <location>
        <begin position="130"/>
        <end position="143"/>
    </location>
</feature>
<accession>W5J4Z5</accession>
<reference evidence="2 4" key="1">
    <citation type="journal article" date="2010" name="BMC Genomics">
        <title>Combination of measures distinguishes pre-miRNAs from other stem-loops in the genome of the newly sequenced Anopheles darlingi.</title>
        <authorList>
            <person name="Mendes N.D."/>
            <person name="Freitas A.T."/>
            <person name="Vasconcelos A.T."/>
            <person name="Sagot M.F."/>
        </authorList>
    </citation>
    <scope>NUCLEOTIDE SEQUENCE</scope>
</reference>
<reference evidence="2" key="2">
    <citation type="submission" date="2010-05" db="EMBL/GenBank/DDBJ databases">
        <authorList>
            <person name="Almeida L.G."/>
            <person name="Nicolas M.F."/>
            <person name="Souza R.C."/>
            <person name="Vasconcelos A.T.R."/>
        </authorList>
    </citation>
    <scope>NUCLEOTIDE SEQUENCE</scope>
</reference>
<dbReference type="AlphaFoldDB" id="W5J4Z5"/>
<feature type="compositionally biased region" description="Basic and acidic residues" evidence="1">
    <location>
        <begin position="116"/>
        <end position="127"/>
    </location>
</feature>